<evidence type="ECO:0000313" key="3">
    <source>
        <dbReference type="EMBL" id="MDT0435688.1"/>
    </source>
</evidence>
<dbReference type="PROSITE" id="PS50943">
    <property type="entry name" value="HTH_CROC1"/>
    <property type="match status" value="1"/>
</dbReference>
<dbReference type="CDD" id="cd00093">
    <property type="entry name" value="HTH_XRE"/>
    <property type="match status" value="1"/>
</dbReference>
<accession>A0ABD5EM46</accession>
<organism evidence="3 4">
    <name type="scientific">Streptomyces doudnae</name>
    <dbReference type="NCBI Taxonomy" id="3075536"/>
    <lineage>
        <taxon>Bacteria</taxon>
        <taxon>Bacillati</taxon>
        <taxon>Actinomycetota</taxon>
        <taxon>Actinomycetes</taxon>
        <taxon>Kitasatosporales</taxon>
        <taxon>Streptomycetaceae</taxon>
        <taxon>Streptomyces</taxon>
    </lineage>
</organism>
<sequence>MDKVLKRARSKGIETIPDLAVQTGLSEPTLYRLANGNEPSLPTVWRIARLLGARIESILLEVPTVPGAEADGAPHQRKRPAARRQRTSA</sequence>
<dbReference type="SMART" id="SM00530">
    <property type="entry name" value="HTH_XRE"/>
    <property type="match status" value="1"/>
</dbReference>
<protein>
    <submittedName>
        <fullName evidence="3">Helix-turn-helix transcriptional regulator</fullName>
    </submittedName>
</protein>
<dbReference type="AlphaFoldDB" id="A0ABD5EM46"/>
<dbReference type="Proteomes" id="UP001183535">
    <property type="component" value="Unassembled WGS sequence"/>
</dbReference>
<evidence type="ECO:0000259" key="2">
    <source>
        <dbReference type="PROSITE" id="PS50943"/>
    </source>
</evidence>
<proteinExistence type="predicted"/>
<dbReference type="EMBL" id="JAVRES010000004">
    <property type="protein sequence ID" value="MDT0435688.1"/>
    <property type="molecule type" value="Genomic_DNA"/>
</dbReference>
<feature type="domain" description="HTH cro/C1-type" evidence="2">
    <location>
        <begin position="15"/>
        <end position="58"/>
    </location>
</feature>
<keyword evidence="4" id="KW-1185">Reference proteome</keyword>
<dbReference type="Pfam" id="PF13443">
    <property type="entry name" value="HTH_26"/>
    <property type="match status" value="1"/>
</dbReference>
<feature type="region of interest" description="Disordered" evidence="1">
    <location>
        <begin position="66"/>
        <end position="89"/>
    </location>
</feature>
<name>A0ABD5EM46_9ACTN</name>
<dbReference type="SUPFAM" id="SSF47413">
    <property type="entry name" value="lambda repressor-like DNA-binding domains"/>
    <property type="match status" value="1"/>
</dbReference>
<feature type="compositionally biased region" description="Basic residues" evidence="1">
    <location>
        <begin position="75"/>
        <end position="89"/>
    </location>
</feature>
<gene>
    <name evidence="3" type="ORF">RM877_13430</name>
</gene>
<evidence type="ECO:0000256" key="1">
    <source>
        <dbReference type="SAM" id="MobiDB-lite"/>
    </source>
</evidence>
<dbReference type="RefSeq" id="WP_176729736.1">
    <property type="nucleotide sequence ID" value="NZ_JAVRES010000004.1"/>
</dbReference>
<reference evidence="4" key="1">
    <citation type="submission" date="2023-07" db="EMBL/GenBank/DDBJ databases">
        <title>30 novel species of actinomycetes from the DSMZ collection.</title>
        <authorList>
            <person name="Nouioui I."/>
        </authorList>
    </citation>
    <scope>NUCLEOTIDE SEQUENCE [LARGE SCALE GENOMIC DNA]</scope>
    <source>
        <strain evidence="4">DSM 41981</strain>
    </source>
</reference>
<dbReference type="InterPro" id="IPR010982">
    <property type="entry name" value="Lambda_DNA-bd_dom_sf"/>
</dbReference>
<evidence type="ECO:0000313" key="4">
    <source>
        <dbReference type="Proteomes" id="UP001183535"/>
    </source>
</evidence>
<dbReference type="Gene3D" id="1.10.260.40">
    <property type="entry name" value="lambda repressor-like DNA-binding domains"/>
    <property type="match status" value="1"/>
</dbReference>
<comment type="caution">
    <text evidence="3">The sequence shown here is derived from an EMBL/GenBank/DDBJ whole genome shotgun (WGS) entry which is preliminary data.</text>
</comment>
<dbReference type="InterPro" id="IPR001387">
    <property type="entry name" value="Cro/C1-type_HTH"/>
</dbReference>